<evidence type="ECO:0000313" key="8">
    <source>
        <dbReference type="Proteomes" id="UP001445076"/>
    </source>
</evidence>
<dbReference type="Proteomes" id="UP001445076">
    <property type="component" value="Unassembled WGS sequence"/>
</dbReference>
<protein>
    <recommendedName>
        <fullName evidence="5">Carboxylic ester hydrolase</fullName>
        <ecNumber evidence="5">3.1.1.-</ecNumber>
    </recommendedName>
</protein>
<dbReference type="PANTHER" id="PTHR43142:SF1">
    <property type="entry name" value="CARBOXYLIC ESTER HYDROLASE"/>
    <property type="match status" value="1"/>
</dbReference>
<keyword evidence="8" id="KW-1185">Reference proteome</keyword>
<comment type="caution">
    <text evidence="7">The sequence shown here is derived from an EMBL/GenBank/DDBJ whole genome shotgun (WGS) entry which is preliminary data.</text>
</comment>
<dbReference type="PROSITE" id="PS00941">
    <property type="entry name" value="CARBOXYLESTERASE_B_2"/>
    <property type="match status" value="1"/>
</dbReference>
<dbReference type="InterPro" id="IPR019826">
    <property type="entry name" value="Carboxylesterase_B_AS"/>
</dbReference>
<comment type="similarity">
    <text evidence="1 5">Belongs to the type-B carboxylesterase/lipase family.</text>
</comment>
<dbReference type="AlphaFoldDB" id="A0AAW0XFS2"/>
<organism evidence="7 8">
    <name type="scientific">Cherax quadricarinatus</name>
    <name type="common">Australian red claw crayfish</name>
    <dbReference type="NCBI Taxonomy" id="27406"/>
    <lineage>
        <taxon>Eukaryota</taxon>
        <taxon>Metazoa</taxon>
        <taxon>Ecdysozoa</taxon>
        <taxon>Arthropoda</taxon>
        <taxon>Crustacea</taxon>
        <taxon>Multicrustacea</taxon>
        <taxon>Malacostraca</taxon>
        <taxon>Eumalacostraca</taxon>
        <taxon>Eucarida</taxon>
        <taxon>Decapoda</taxon>
        <taxon>Pleocyemata</taxon>
        <taxon>Astacidea</taxon>
        <taxon>Parastacoidea</taxon>
        <taxon>Parastacidae</taxon>
        <taxon>Cherax</taxon>
    </lineage>
</organism>
<dbReference type="EC" id="3.1.1.-" evidence="5"/>
<dbReference type="PANTHER" id="PTHR43142">
    <property type="entry name" value="CARBOXYLIC ESTER HYDROLASE"/>
    <property type="match status" value="1"/>
</dbReference>
<reference evidence="7 8" key="1">
    <citation type="journal article" date="2024" name="BMC Genomics">
        <title>Genome assembly of redclaw crayfish (Cherax quadricarinatus) provides insights into its immune adaptation and hypoxia tolerance.</title>
        <authorList>
            <person name="Liu Z."/>
            <person name="Zheng J."/>
            <person name="Li H."/>
            <person name="Fang K."/>
            <person name="Wang S."/>
            <person name="He J."/>
            <person name="Zhou D."/>
            <person name="Weng S."/>
            <person name="Chi M."/>
            <person name="Gu Z."/>
            <person name="He J."/>
            <person name="Li F."/>
            <person name="Wang M."/>
        </authorList>
    </citation>
    <scope>NUCLEOTIDE SEQUENCE [LARGE SCALE GENOMIC DNA]</scope>
    <source>
        <strain evidence="7">ZL_2023a</strain>
    </source>
</reference>
<evidence type="ECO:0000256" key="5">
    <source>
        <dbReference type="RuleBase" id="RU361235"/>
    </source>
</evidence>
<name>A0AAW0XFS2_CHEQU</name>
<keyword evidence="4" id="KW-0325">Glycoprotein</keyword>
<evidence type="ECO:0000259" key="6">
    <source>
        <dbReference type="Pfam" id="PF00135"/>
    </source>
</evidence>
<evidence type="ECO:0000256" key="4">
    <source>
        <dbReference type="ARBA" id="ARBA00023180"/>
    </source>
</evidence>
<keyword evidence="3 5" id="KW-0378">Hydrolase</keyword>
<gene>
    <name evidence="7" type="ORF">OTU49_001415</name>
</gene>
<keyword evidence="2" id="KW-0719">Serine esterase</keyword>
<sequence>MPQPCLQVPLRAATLGQRLSPENFLGSEDCLYLNVYTPADKSPESELPVMVYIHGGAFFGGAANHYSPSALLNHDVVLVIIQYRLGVMGFLSTEDSVIPGNFGLKDQTLALQWVQRNINNFGGDKTKVTIFGESAGGVSVSLQMLAPKAKGLFSRVIMQSGTALAWWGTDFNHREKAEKIGQAFGCPVTSDSQILLECLQKVDGRSLGAKVQDFFQWFISPVPFVPRVDGDFIPGEPAKLILEGRHQMVDLMAGVTRDDGAFTSHAMYAMRNLIRDLEANFTTVGPLSIVIKEVMDGEDVVEVTRRVYQRYLGEELNIDEDHSEALTQLFNDVYFMVDHDLVTKFYAHHAHHHNTYRYVFSYRGEISFGDLYDTHVGKNWVPHTDELIYLFQLNLPRNETKPPKNQNVSEDLRMTDILTTLWTNFAITGNPTPDGSLGFTWEPCTEDNLQSLDLILEPTMIADQRQE</sequence>
<dbReference type="PROSITE" id="PS00122">
    <property type="entry name" value="CARBOXYLESTERASE_B_1"/>
    <property type="match status" value="1"/>
</dbReference>
<evidence type="ECO:0000256" key="2">
    <source>
        <dbReference type="ARBA" id="ARBA00022487"/>
    </source>
</evidence>
<dbReference type="SUPFAM" id="SSF53474">
    <property type="entry name" value="alpha/beta-Hydrolases"/>
    <property type="match status" value="1"/>
</dbReference>
<dbReference type="InterPro" id="IPR019819">
    <property type="entry name" value="Carboxylesterase_B_CS"/>
</dbReference>
<dbReference type="InterPro" id="IPR002018">
    <property type="entry name" value="CarbesteraseB"/>
</dbReference>
<feature type="non-terminal residue" evidence="7">
    <location>
        <position position="467"/>
    </location>
</feature>
<dbReference type="Gene3D" id="3.40.50.1820">
    <property type="entry name" value="alpha/beta hydrolase"/>
    <property type="match status" value="1"/>
</dbReference>
<feature type="domain" description="Carboxylesterase type B" evidence="6">
    <location>
        <begin position="13"/>
        <end position="459"/>
    </location>
</feature>
<dbReference type="Pfam" id="PF00135">
    <property type="entry name" value="COesterase"/>
    <property type="match status" value="1"/>
</dbReference>
<evidence type="ECO:0000256" key="1">
    <source>
        <dbReference type="ARBA" id="ARBA00005964"/>
    </source>
</evidence>
<accession>A0AAW0XFS2</accession>
<evidence type="ECO:0000256" key="3">
    <source>
        <dbReference type="ARBA" id="ARBA00022801"/>
    </source>
</evidence>
<dbReference type="GO" id="GO:0052689">
    <property type="term" value="F:carboxylic ester hydrolase activity"/>
    <property type="evidence" value="ECO:0007669"/>
    <property type="project" value="UniProtKB-KW"/>
</dbReference>
<evidence type="ECO:0000313" key="7">
    <source>
        <dbReference type="EMBL" id="KAK8743383.1"/>
    </source>
</evidence>
<dbReference type="EMBL" id="JARKIK010000025">
    <property type="protein sequence ID" value="KAK8743383.1"/>
    <property type="molecule type" value="Genomic_DNA"/>
</dbReference>
<dbReference type="InterPro" id="IPR029058">
    <property type="entry name" value="AB_hydrolase_fold"/>
</dbReference>
<proteinExistence type="inferred from homology"/>